<keyword evidence="3" id="KW-1185">Reference proteome</keyword>
<dbReference type="Proteomes" id="UP000008063">
    <property type="component" value="Unassembled WGS sequence"/>
</dbReference>
<gene>
    <name evidence="2" type="ORF">SERLA73DRAFT_188036</name>
</gene>
<reference evidence="3" key="1">
    <citation type="journal article" date="2011" name="Science">
        <title>The plant cell wall-decomposing machinery underlies the functional diversity of forest fungi.</title>
        <authorList>
            <person name="Eastwood D.C."/>
            <person name="Floudas D."/>
            <person name="Binder M."/>
            <person name="Majcherczyk A."/>
            <person name="Schneider P."/>
            <person name="Aerts A."/>
            <person name="Asiegbu F.O."/>
            <person name="Baker S.E."/>
            <person name="Barry K."/>
            <person name="Bendiksby M."/>
            <person name="Blumentritt M."/>
            <person name="Coutinho P.M."/>
            <person name="Cullen D."/>
            <person name="de Vries R.P."/>
            <person name="Gathman A."/>
            <person name="Goodell B."/>
            <person name="Henrissat B."/>
            <person name="Ihrmark K."/>
            <person name="Kauserud H."/>
            <person name="Kohler A."/>
            <person name="LaButti K."/>
            <person name="Lapidus A."/>
            <person name="Lavin J.L."/>
            <person name="Lee Y.-H."/>
            <person name="Lindquist E."/>
            <person name="Lilly W."/>
            <person name="Lucas S."/>
            <person name="Morin E."/>
            <person name="Murat C."/>
            <person name="Oguiza J.A."/>
            <person name="Park J."/>
            <person name="Pisabarro A.G."/>
            <person name="Riley R."/>
            <person name="Rosling A."/>
            <person name="Salamov A."/>
            <person name="Schmidt O."/>
            <person name="Schmutz J."/>
            <person name="Skrede I."/>
            <person name="Stenlid J."/>
            <person name="Wiebenga A."/>
            <person name="Xie X."/>
            <person name="Kuees U."/>
            <person name="Hibbett D.S."/>
            <person name="Hoffmeister D."/>
            <person name="Hoegberg N."/>
            <person name="Martin F."/>
            <person name="Grigoriev I.V."/>
            <person name="Watkinson S.C."/>
        </authorList>
    </citation>
    <scope>NUCLEOTIDE SEQUENCE [LARGE SCALE GENOMIC DNA]</scope>
    <source>
        <strain evidence="3">strain S7.3</strain>
    </source>
</reference>
<evidence type="ECO:0000313" key="2">
    <source>
        <dbReference type="EMBL" id="EGN94255.1"/>
    </source>
</evidence>
<dbReference type="InterPro" id="IPR040976">
    <property type="entry name" value="Pkinase_fungal"/>
</dbReference>
<dbReference type="Pfam" id="PF17667">
    <property type="entry name" value="Pkinase_fungal"/>
    <property type="match status" value="1"/>
</dbReference>
<evidence type="ECO:0000313" key="3">
    <source>
        <dbReference type="Proteomes" id="UP000008063"/>
    </source>
</evidence>
<dbReference type="HOGENOM" id="CLU_1046493_0_0_1"/>
<sequence>MTKPLFYPISALTEPTKAVLVFREILRCYIVFHVCSGQLHGEIGFSNMLFQRKSGQLCGALSDFDLAITKPCSGTSPASPAKILTDAPFIALDLLNEPSAVPRYRHDLESFLYAITWCASRYEGGKEIARAPLDDWGYPAGDAKFAKAKFMFGVFDCKYDRLLPRKARMLVWPLCYFQMTFRDGMLKRKPYEHREQIDEETFGGVVTLSRIAEVINEGIEMIMRDSKLEMTDALINEMREDAKKFGDSRELDKKCLLNLMGMGIRL</sequence>
<protein>
    <recommendedName>
        <fullName evidence="1">Fungal-type protein kinase domain-containing protein</fullName>
    </recommendedName>
</protein>
<dbReference type="AlphaFoldDB" id="F8QBP4"/>
<feature type="domain" description="Fungal-type protein kinase" evidence="1">
    <location>
        <begin position="3"/>
        <end position="118"/>
    </location>
</feature>
<accession>F8QBP4</accession>
<dbReference type="EMBL" id="GL945488">
    <property type="protein sequence ID" value="EGN94255.1"/>
    <property type="molecule type" value="Genomic_DNA"/>
</dbReference>
<name>F8QBP4_SERL3</name>
<organism evidence="3">
    <name type="scientific">Serpula lacrymans var. lacrymans (strain S7.3)</name>
    <name type="common">Dry rot fungus</name>
    <dbReference type="NCBI Taxonomy" id="936435"/>
    <lineage>
        <taxon>Eukaryota</taxon>
        <taxon>Fungi</taxon>
        <taxon>Dikarya</taxon>
        <taxon>Basidiomycota</taxon>
        <taxon>Agaricomycotina</taxon>
        <taxon>Agaricomycetes</taxon>
        <taxon>Agaricomycetidae</taxon>
        <taxon>Boletales</taxon>
        <taxon>Coniophorineae</taxon>
        <taxon>Serpulaceae</taxon>
        <taxon>Serpula</taxon>
    </lineage>
</organism>
<proteinExistence type="predicted"/>
<dbReference type="OrthoDB" id="5584477at2759"/>
<evidence type="ECO:0000259" key="1">
    <source>
        <dbReference type="Pfam" id="PF17667"/>
    </source>
</evidence>
<dbReference type="InParanoid" id="F8QBP4"/>